<name>A0ACC5Z8K4_9TELE</name>
<reference evidence="1" key="1">
    <citation type="submission" date="2020-02" db="EMBL/GenBank/DDBJ databases">
        <title>Genome sequencing of the panga catfish, Pangasius djambal.</title>
        <authorList>
            <person name="Wen M."/>
            <person name="Zahm M."/>
            <person name="Roques C."/>
            <person name="Cabau C."/>
            <person name="Klopp C."/>
            <person name="Donnadieu C."/>
            <person name="Jouanno E."/>
            <person name="Avarre J.-C."/>
            <person name="Campet M."/>
            <person name="Ha T."/>
            <person name="Dugue R."/>
            <person name="Lampietro C."/>
            <person name="Louis A."/>
            <person name="Herpin A."/>
            <person name="Echchiki A."/>
            <person name="Berthelot C."/>
            <person name="Parey E."/>
            <person name="Roest-Crollius H."/>
            <person name="Braasch I."/>
            <person name="Postlethwait J.H."/>
            <person name="Bobe J."/>
            <person name="Montfort J."/>
            <person name="Bouchez O."/>
            <person name="Begum T."/>
            <person name="Schartl M."/>
            <person name="Gustiano R."/>
            <person name="Guiguen Y."/>
        </authorList>
    </citation>
    <scope>NUCLEOTIDE SEQUENCE</scope>
    <source>
        <strain evidence="1">Pdj_M5554</strain>
    </source>
</reference>
<evidence type="ECO:0000313" key="2">
    <source>
        <dbReference type="Proteomes" id="UP000830395"/>
    </source>
</evidence>
<comment type="caution">
    <text evidence="1">The sequence shown here is derived from an EMBL/GenBank/DDBJ whole genome shotgun (WGS) entry which is preliminary data.</text>
</comment>
<dbReference type="EMBL" id="CM040994">
    <property type="protein sequence ID" value="MCJ8744179.1"/>
    <property type="molecule type" value="Genomic_DNA"/>
</dbReference>
<proteinExistence type="predicted"/>
<evidence type="ECO:0000313" key="1">
    <source>
        <dbReference type="EMBL" id="MCJ8744179.1"/>
    </source>
</evidence>
<feature type="non-terminal residue" evidence="1">
    <location>
        <position position="1"/>
    </location>
</feature>
<gene>
    <name evidence="1" type="ORF">PDJAM_G00115450</name>
</gene>
<organism evidence="1 2">
    <name type="scientific">Pangasius djambal</name>
    <dbReference type="NCBI Taxonomy" id="1691987"/>
    <lineage>
        <taxon>Eukaryota</taxon>
        <taxon>Metazoa</taxon>
        <taxon>Chordata</taxon>
        <taxon>Craniata</taxon>
        <taxon>Vertebrata</taxon>
        <taxon>Euteleostomi</taxon>
        <taxon>Actinopterygii</taxon>
        <taxon>Neopterygii</taxon>
        <taxon>Teleostei</taxon>
        <taxon>Ostariophysi</taxon>
        <taxon>Siluriformes</taxon>
        <taxon>Pangasiidae</taxon>
        <taxon>Pangasius</taxon>
    </lineage>
</organism>
<dbReference type="Proteomes" id="UP000830395">
    <property type="component" value="Chromosome 20"/>
</dbReference>
<protein>
    <submittedName>
        <fullName evidence="1">Uncharacterized protein</fullName>
    </submittedName>
</protein>
<sequence length="61" mass="6794">GAVFFAVAFEVALAPLQLIVRFLFIHIFIYLRFLKIKSFTLQLGFPPQSVGTSPPHCVTGE</sequence>
<accession>A0ACC5Z8K4</accession>
<keyword evidence="2" id="KW-1185">Reference proteome</keyword>